<name>A0AAW0YHB1_CHEQU</name>
<dbReference type="Proteomes" id="UP001445076">
    <property type="component" value="Unassembled WGS sequence"/>
</dbReference>
<protein>
    <submittedName>
        <fullName evidence="1">Uncharacterized protein</fullName>
    </submittedName>
</protein>
<keyword evidence="2" id="KW-1185">Reference proteome</keyword>
<dbReference type="AlphaFoldDB" id="A0AAW0YHB1"/>
<evidence type="ECO:0000313" key="2">
    <source>
        <dbReference type="Proteomes" id="UP001445076"/>
    </source>
</evidence>
<feature type="non-terminal residue" evidence="1">
    <location>
        <position position="1"/>
    </location>
</feature>
<evidence type="ECO:0000313" key="1">
    <source>
        <dbReference type="EMBL" id="KAK8752334.1"/>
    </source>
</evidence>
<dbReference type="PANTHER" id="PTHR12517:SF0">
    <property type="entry name" value="INTERMEMBRANE LIPID TRANSFER PROTEIN VPS13B"/>
    <property type="match status" value="1"/>
</dbReference>
<organism evidence="1 2">
    <name type="scientific">Cherax quadricarinatus</name>
    <name type="common">Australian red claw crayfish</name>
    <dbReference type="NCBI Taxonomy" id="27406"/>
    <lineage>
        <taxon>Eukaryota</taxon>
        <taxon>Metazoa</taxon>
        <taxon>Ecdysozoa</taxon>
        <taxon>Arthropoda</taxon>
        <taxon>Crustacea</taxon>
        <taxon>Multicrustacea</taxon>
        <taxon>Malacostraca</taxon>
        <taxon>Eumalacostraca</taxon>
        <taxon>Eucarida</taxon>
        <taxon>Decapoda</taxon>
        <taxon>Pleocyemata</taxon>
        <taxon>Astacidea</taxon>
        <taxon>Parastacoidea</taxon>
        <taxon>Parastacidae</taxon>
        <taxon>Cherax</taxon>
    </lineage>
</organism>
<gene>
    <name evidence="1" type="ORF">OTU49_004905</name>
</gene>
<sequence length="114" mass="12590">GRPRSSSGERLRVMGENPALEWNNYDPTQDNKNTDIVLHPFIARFDSRVIAAPAIVYQGSMDEGGEPHKTLVAGHSLEINATSDIDLHISLPQLTLLKDIIEDTSCLITQMFSS</sequence>
<dbReference type="EMBL" id="JARKIK010000004">
    <property type="protein sequence ID" value="KAK8752334.1"/>
    <property type="molecule type" value="Genomic_DNA"/>
</dbReference>
<dbReference type="InterPro" id="IPR039782">
    <property type="entry name" value="VPS13B"/>
</dbReference>
<comment type="caution">
    <text evidence="1">The sequence shown here is derived from an EMBL/GenBank/DDBJ whole genome shotgun (WGS) entry which is preliminary data.</text>
</comment>
<proteinExistence type="predicted"/>
<feature type="non-terminal residue" evidence="1">
    <location>
        <position position="114"/>
    </location>
</feature>
<accession>A0AAW0YHB1</accession>
<reference evidence="1 2" key="1">
    <citation type="journal article" date="2024" name="BMC Genomics">
        <title>Genome assembly of redclaw crayfish (Cherax quadricarinatus) provides insights into its immune adaptation and hypoxia tolerance.</title>
        <authorList>
            <person name="Liu Z."/>
            <person name="Zheng J."/>
            <person name="Li H."/>
            <person name="Fang K."/>
            <person name="Wang S."/>
            <person name="He J."/>
            <person name="Zhou D."/>
            <person name="Weng S."/>
            <person name="Chi M."/>
            <person name="Gu Z."/>
            <person name="He J."/>
            <person name="Li F."/>
            <person name="Wang M."/>
        </authorList>
    </citation>
    <scope>NUCLEOTIDE SEQUENCE [LARGE SCALE GENOMIC DNA]</scope>
    <source>
        <strain evidence="1">ZL_2023a</strain>
    </source>
</reference>
<dbReference type="PANTHER" id="PTHR12517">
    <property type="entry name" value="VACUOLAR PROTEIN SORTING-ASSOCIATED PROTEIN 13B"/>
    <property type="match status" value="1"/>
</dbReference>